<dbReference type="PANTHER" id="PTHR35007:SF1">
    <property type="entry name" value="PILUS ASSEMBLY PROTEIN"/>
    <property type="match status" value="1"/>
</dbReference>
<organism evidence="8 9">
    <name type="scientific">Crossiella cryophila</name>
    <dbReference type="NCBI Taxonomy" id="43355"/>
    <lineage>
        <taxon>Bacteria</taxon>
        <taxon>Bacillati</taxon>
        <taxon>Actinomycetota</taxon>
        <taxon>Actinomycetes</taxon>
        <taxon>Pseudonocardiales</taxon>
        <taxon>Pseudonocardiaceae</taxon>
        <taxon>Crossiella</taxon>
    </lineage>
</organism>
<feature type="domain" description="Type II secretion system protein GspF" evidence="7">
    <location>
        <begin position="165"/>
        <end position="290"/>
    </location>
</feature>
<dbReference type="InterPro" id="IPR018076">
    <property type="entry name" value="T2SS_GspF_dom"/>
</dbReference>
<reference evidence="8 9" key="1">
    <citation type="submission" date="2020-08" db="EMBL/GenBank/DDBJ databases">
        <title>Sequencing the genomes of 1000 actinobacteria strains.</title>
        <authorList>
            <person name="Klenk H.-P."/>
        </authorList>
    </citation>
    <scope>NUCLEOTIDE SEQUENCE [LARGE SCALE GENOMIC DNA]</scope>
    <source>
        <strain evidence="8 9">DSM 44230</strain>
    </source>
</reference>
<name>A0A7W7CH82_9PSEU</name>
<evidence type="ECO:0000256" key="2">
    <source>
        <dbReference type="ARBA" id="ARBA00022475"/>
    </source>
</evidence>
<comment type="subcellular location">
    <subcellularLocation>
        <location evidence="1">Cell membrane</location>
        <topology evidence="1">Multi-pass membrane protein</topology>
    </subcellularLocation>
</comment>
<evidence type="ECO:0000313" key="8">
    <source>
        <dbReference type="EMBL" id="MBB4679444.1"/>
    </source>
</evidence>
<feature type="transmembrane region" description="Helical" evidence="6">
    <location>
        <begin position="94"/>
        <end position="117"/>
    </location>
</feature>
<dbReference type="AlphaFoldDB" id="A0A7W7CH82"/>
<evidence type="ECO:0000256" key="1">
    <source>
        <dbReference type="ARBA" id="ARBA00004651"/>
    </source>
</evidence>
<evidence type="ECO:0000313" key="9">
    <source>
        <dbReference type="Proteomes" id="UP000533598"/>
    </source>
</evidence>
<evidence type="ECO:0000259" key="7">
    <source>
        <dbReference type="Pfam" id="PF00482"/>
    </source>
</evidence>
<keyword evidence="3 6" id="KW-0812">Transmembrane</keyword>
<evidence type="ECO:0000256" key="3">
    <source>
        <dbReference type="ARBA" id="ARBA00022692"/>
    </source>
</evidence>
<evidence type="ECO:0000256" key="4">
    <source>
        <dbReference type="ARBA" id="ARBA00022989"/>
    </source>
</evidence>
<dbReference type="Pfam" id="PF00482">
    <property type="entry name" value="T2SSF"/>
    <property type="match status" value="1"/>
</dbReference>
<dbReference type="RefSeq" id="WP_185005195.1">
    <property type="nucleotide sequence ID" value="NZ_BAAAUI010000001.1"/>
</dbReference>
<keyword evidence="2" id="KW-1003">Cell membrane</keyword>
<keyword evidence="9" id="KW-1185">Reference proteome</keyword>
<feature type="transmembrane region" description="Helical" evidence="6">
    <location>
        <begin position="6"/>
        <end position="28"/>
    </location>
</feature>
<evidence type="ECO:0000256" key="6">
    <source>
        <dbReference type="SAM" id="Phobius"/>
    </source>
</evidence>
<protein>
    <submittedName>
        <fullName evidence="8">Flp pilus assembly protein TadB</fullName>
    </submittedName>
</protein>
<evidence type="ECO:0000256" key="5">
    <source>
        <dbReference type="ARBA" id="ARBA00023136"/>
    </source>
</evidence>
<dbReference type="GO" id="GO:0005886">
    <property type="term" value="C:plasma membrane"/>
    <property type="evidence" value="ECO:0007669"/>
    <property type="project" value="UniProtKB-SubCell"/>
</dbReference>
<sequence>MNSTVVVVALGACAGLAVALLIAALVPAPRMDLVAAMTQVQNRHSPTDAAGTPRARRRWRPGQVLEVLAERAASSDSRWWGAPVVELELLQRTVIGYVAARLGWGLLTCASIILIGSALGVDVLTVVVLAVAGAFAGSLIPAARVRRAAAAVRLEFARTLASYLELVAQERSAGAAPTAALTEAATIGNGLVFNRIREILTRTRHTGTPAWDALSQWGQRFQIPAMVELADITATAADGAAIYTTLTAKAAALRQAALASDREEANRRSETLVGPLACLLFAFMILIIYPLFTRLLERM</sequence>
<dbReference type="EMBL" id="JACHMH010000001">
    <property type="protein sequence ID" value="MBB4679444.1"/>
    <property type="molecule type" value="Genomic_DNA"/>
</dbReference>
<dbReference type="Proteomes" id="UP000533598">
    <property type="component" value="Unassembled WGS sequence"/>
</dbReference>
<feature type="transmembrane region" description="Helical" evidence="6">
    <location>
        <begin position="272"/>
        <end position="292"/>
    </location>
</feature>
<keyword evidence="4 6" id="KW-1133">Transmembrane helix</keyword>
<proteinExistence type="predicted"/>
<gene>
    <name evidence="8" type="ORF">HNR67_005562</name>
</gene>
<dbReference type="PANTHER" id="PTHR35007">
    <property type="entry name" value="INTEGRAL MEMBRANE PROTEIN-RELATED"/>
    <property type="match status" value="1"/>
</dbReference>
<feature type="transmembrane region" description="Helical" evidence="6">
    <location>
        <begin position="123"/>
        <end position="143"/>
    </location>
</feature>
<accession>A0A7W7CH82</accession>
<keyword evidence="5 6" id="KW-0472">Membrane</keyword>
<comment type="caution">
    <text evidence="8">The sequence shown here is derived from an EMBL/GenBank/DDBJ whole genome shotgun (WGS) entry which is preliminary data.</text>
</comment>